<evidence type="ECO:0000313" key="1">
    <source>
        <dbReference type="EMBL" id="CAG8359477.1"/>
    </source>
</evidence>
<accession>A0A9W4NEK5</accession>
<proteinExistence type="predicted"/>
<reference evidence="1" key="1">
    <citation type="submission" date="2021-07" db="EMBL/GenBank/DDBJ databases">
        <authorList>
            <person name="Branca A.L. A."/>
        </authorList>
    </citation>
    <scope>NUCLEOTIDE SEQUENCE</scope>
</reference>
<organism evidence="1 2">
    <name type="scientific">Penicillium salamii</name>
    <dbReference type="NCBI Taxonomy" id="1612424"/>
    <lineage>
        <taxon>Eukaryota</taxon>
        <taxon>Fungi</taxon>
        <taxon>Dikarya</taxon>
        <taxon>Ascomycota</taxon>
        <taxon>Pezizomycotina</taxon>
        <taxon>Eurotiomycetes</taxon>
        <taxon>Eurotiomycetidae</taxon>
        <taxon>Eurotiales</taxon>
        <taxon>Aspergillaceae</taxon>
        <taxon>Penicillium</taxon>
    </lineage>
</organism>
<dbReference type="OrthoDB" id="405906at2759"/>
<dbReference type="EMBL" id="CAJVPD010000157">
    <property type="protein sequence ID" value="CAG8359477.1"/>
    <property type="molecule type" value="Genomic_DNA"/>
</dbReference>
<feature type="non-terminal residue" evidence="1">
    <location>
        <position position="1"/>
    </location>
</feature>
<sequence>TLEPPQWRGGPRVVRVTRGSLPGLLMIQEYNRKIETNSI</sequence>
<protein>
    <submittedName>
        <fullName evidence="1">Uncharacterized protein</fullName>
    </submittedName>
</protein>
<dbReference type="AlphaFoldDB" id="A0A9W4NEK5"/>
<comment type="caution">
    <text evidence="1">The sequence shown here is derived from an EMBL/GenBank/DDBJ whole genome shotgun (WGS) entry which is preliminary data.</text>
</comment>
<name>A0A9W4NEK5_9EURO</name>
<dbReference type="Proteomes" id="UP001152592">
    <property type="component" value="Unassembled WGS sequence"/>
</dbReference>
<evidence type="ECO:0000313" key="2">
    <source>
        <dbReference type="Proteomes" id="UP001152592"/>
    </source>
</evidence>
<gene>
    <name evidence="1" type="ORF">PSALAMII_LOCUS3525</name>
</gene>